<dbReference type="WBParaSite" id="RSKR_0000901000.1">
    <property type="protein sequence ID" value="RSKR_0000901000.1"/>
    <property type="gene ID" value="RSKR_0000901000"/>
</dbReference>
<reference evidence="2" key="1">
    <citation type="submission" date="2016-11" db="UniProtKB">
        <authorList>
            <consortium name="WormBaseParasite"/>
        </authorList>
    </citation>
    <scope>IDENTIFICATION</scope>
    <source>
        <strain evidence="2">KR3021</strain>
    </source>
</reference>
<sequence length="171" mass="19497">METCTTVNRNRYSYRQWVYGIYRNASYITRRKCEQLMAFLTPANIVYIGVQTMRAFIINTPVGLLYSMYYNYYLAQNATSFYGKVVHLGVNIVTMPVAYGALSLIRMGTTFGVLASVLFSFSMLTIASVIAAIIPGIKFLKAAEEVEEDFVIVEYLDADDKERVYEYEALE</sequence>
<proteinExistence type="predicted"/>
<evidence type="ECO:0000313" key="1">
    <source>
        <dbReference type="Proteomes" id="UP000095286"/>
    </source>
</evidence>
<accession>A0AC35UAP8</accession>
<name>A0AC35UAP8_9BILA</name>
<organism evidence="1 2">
    <name type="scientific">Rhabditophanes sp. KR3021</name>
    <dbReference type="NCBI Taxonomy" id="114890"/>
    <lineage>
        <taxon>Eukaryota</taxon>
        <taxon>Metazoa</taxon>
        <taxon>Ecdysozoa</taxon>
        <taxon>Nematoda</taxon>
        <taxon>Chromadorea</taxon>
        <taxon>Rhabditida</taxon>
        <taxon>Tylenchina</taxon>
        <taxon>Panagrolaimomorpha</taxon>
        <taxon>Strongyloidoidea</taxon>
        <taxon>Alloionematidae</taxon>
        <taxon>Rhabditophanes</taxon>
    </lineage>
</organism>
<dbReference type="Proteomes" id="UP000095286">
    <property type="component" value="Unplaced"/>
</dbReference>
<evidence type="ECO:0000313" key="2">
    <source>
        <dbReference type="WBParaSite" id="RSKR_0000901000.1"/>
    </source>
</evidence>
<protein>
    <submittedName>
        <fullName evidence="2">MFS domain-containing protein</fullName>
    </submittedName>
</protein>